<comment type="caution">
    <text evidence="2">The sequence shown here is derived from an EMBL/GenBank/DDBJ whole genome shotgun (WGS) entry which is preliminary data.</text>
</comment>
<protein>
    <submittedName>
        <fullName evidence="2">Uncharacterized protein</fullName>
    </submittedName>
</protein>
<gene>
    <name evidence="2" type="ORF">IU470_28905</name>
</gene>
<dbReference type="EMBL" id="JADLRE010000030">
    <property type="protein sequence ID" value="MBF6229099.1"/>
    <property type="molecule type" value="Genomic_DNA"/>
</dbReference>
<proteinExistence type="predicted"/>
<accession>A0ABS0CFH8</accession>
<evidence type="ECO:0000313" key="3">
    <source>
        <dbReference type="Proteomes" id="UP000807309"/>
    </source>
</evidence>
<evidence type="ECO:0000256" key="1">
    <source>
        <dbReference type="SAM" id="Coils"/>
    </source>
</evidence>
<evidence type="ECO:0000313" key="2">
    <source>
        <dbReference type="EMBL" id="MBF6229099.1"/>
    </source>
</evidence>
<feature type="coiled-coil region" evidence="1">
    <location>
        <begin position="10"/>
        <end position="37"/>
    </location>
</feature>
<keyword evidence="3" id="KW-1185">Reference proteome</keyword>
<organism evidence="2 3">
    <name type="scientific">Nocardia abscessus</name>
    <dbReference type="NCBI Taxonomy" id="120957"/>
    <lineage>
        <taxon>Bacteria</taxon>
        <taxon>Bacillati</taxon>
        <taxon>Actinomycetota</taxon>
        <taxon>Actinomycetes</taxon>
        <taxon>Mycobacteriales</taxon>
        <taxon>Nocardiaceae</taxon>
        <taxon>Nocardia</taxon>
    </lineage>
</organism>
<dbReference type="Proteomes" id="UP000807309">
    <property type="component" value="Unassembled WGS sequence"/>
</dbReference>
<reference evidence="2 3" key="1">
    <citation type="submission" date="2020-10" db="EMBL/GenBank/DDBJ databases">
        <title>Identification of Nocardia species via Next-generation sequencing and recognition of intraspecies genetic diversity.</title>
        <authorList>
            <person name="Li P."/>
            <person name="Li P."/>
            <person name="Lu B."/>
        </authorList>
    </citation>
    <scope>NUCLEOTIDE SEQUENCE [LARGE SCALE GENOMIC DNA]</scope>
    <source>
        <strain evidence="2 3">N-11</strain>
    </source>
</reference>
<sequence length="104" mass="11909">MESYSDRDLIAAIQQRRAELKDERAQLRARLEAIEAEAAQAPNPSLLDELPTGYIDVSEMPYELARQLVKALCSEIRYNKAHHSARYRITLTDHAVRSVNSSRR</sequence>
<keyword evidence="1" id="KW-0175">Coiled coil</keyword>
<dbReference type="RefSeq" id="WP_195035964.1">
    <property type="nucleotide sequence ID" value="NZ_JADLRE010000030.1"/>
</dbReference>
<name>A0ABS0CFH8_9NOCA</name>